<keyword evidence="2" id="KW-0680">Restriction system</keyword>
<sequence length="177" mass="19703">MKLQKTRAMKLVELGDNLSYVKGKKPSALSLIQENDYLPYVDLELLTKGIVKSWTDGKDCLSCQKGDVLILFWGARSGFVGQAIDGFVGSTLAKISHPEVTNTYLYYFLKSKFLDLNHSSRGTAQPNLDQKFLRSLQIPLPSFDDQQKIVAPLVLLDAEGGDSEMRALGKKIKVSYL</sequence>
<dbReference type="Proteomes" id="UP000006502">
    <property type="component" value="Chromosome"/>
</dbReference>
<dbReference type="PANTHER" id="PTHR43140:SF1">
    <property type="entry name" value="TYPE I RESTRICTION ENZYME ECOKI SPECIFICITY SUBUNIT"/>
    <property type="match status" value="1"/>
</dbReference>
<dbReference type="Pfam" id="PF01420">
    <property type="entry name" value="Methylase_S"/>
    <property type="match status" value="1"/>
</dbReference>
<gene>
    <name evidence="6" type="ordered locus">MHLP_02435</name>
</gene>
<reference evidence="6 7" key="1">
    <citation type="journal article" date="2012" name="J. Bacteriol.">
        <title>Genome Sequence of "Candidatus Mycoplasma haemolamae" Strain Purdue, a Red Blood Cell Pathogen of Alpacas (Vicugna pacos) and Llamas (Lama glama).</title>
        <authorList>
            <person name="Guimaraes A.M."/>
            <person name="Toth B."/>
            <person name="Santos A.P."/>
            <person name="do Nascimento N.C."/>
            <person name="Kritchevsky J.E."/>
            <person name="Messick J.B."/>
        </authorList>
    </citation>
    <scope>NUCLEOTIDE SEQUENCE [LARGE SCALE GENOMIC DNA]</scope>
    <source>
        <strain evidence="6 7">Purdue</strain>
    </source>
</reference>
<evidence type="ECO:0000313" key="7">
    <source>
        <dbReference type="Proteomes" id="UP000006502"/>
    </source>
</evidence>
<dbReference type="GO" id="GO:0009307">
    <property type="term" value="P:DNA restriction-modification system"/>
    <property type="evidence" value="ECO:0007669"/>
    <property type="project" value="UniProtKB-KW"/>
</dbReference>
<dbReference type="InterPro" id="IPR000055">
    <property type="entry name" value="Restrct_endonuc_typeI_TRD"/>
</dbReference>
<dbReference type="PATRIC" id="fig|1212765.3.peg.548"/>
<dbReference type="EMBL" id="CP003731">
    <property type="protein sequence ID" value="AFO52067.1"/>
    <property type="molecule type" value="Genomic_DNA"/>
</dbReference>
<dbReference type="SUPFAM" id="SSF116734">
    <property type="entry name" value="DNA methylase specificity domain"/>
    <property type="match status" value="1"/>
</dbReference>
<comment type="subunit">
    <text evidence="4">The methyltransferase is composed of M and S polypeptides.</text>
</comment>
<name>I7C6E0_MYCHA</name>
<evidence type="ECO:0000256" key="1">
    <source>
        <dbReference type="ARBA" id="ARBA00010923"/>
    </source>
</evidence>
<evidence type="ECO:0000259" key="5">
    <source>
        <dbReference type="Pfam" id="PF01420"/>
    </source>
</evidence>
<protein>
    <submittedName>
        <fullName evidence="6">Type I restriction modification system HsdS component</fullName>
    </submittedName>
</protein>
<dbReference type="HOGENOM" id="CLU_1516268_0_0_14"/>
<evidence type="ECO:0000313" key="6">
    <source>
        <dbReference type="EMBL" id="AFO52067.1"/>
    </source>
</evidence>
<proteinExistence type="inferred from homology"/>
<dbReference type="GO" id="GO:0003677">
    <property type="term" value="F:DNA binding"/>
    <property type="evidence" value="ECO:0007669"/>
    <property type="project" value="UniProtKB-KW"/>
</dbReference>
<evidence type="ECO:0000256" key="3">
    <source>
        <dbReference type="ARBA" id="ARBA00023125"/>
    </source>
</evidence>
<dbReference type="OrthoDB" id="396674at2"/>
<evidence type="ECO:0000256" key="4">
    <source>
        <dbReference type="ARBA" id="ARBA00038652"/>
    </source>
</evidence>
<keyword evidence="3" id="KW-0238">DNA-binding</keyword>
<dbReference type="InterPro" id="IPR044946">
    <property type="entry name" value="Restrct_endonuc_typeI_TRD_sf"/>
</dbReference>
<dbReference type="InterPro" id="IPR051212">
    <property type="entry name" value="Type-I_RE_S_subunit"/>
</dbReference>
<keyword evidence="7" id="KW-1185">Reference proteome</keyword>
<dbReference type="KEGG" id="mhl:MHLP_02435"/>
<accession>I7C6E0</accession>
<dbReference type="STRING" id="1212765.MHLP_02435"/>
<evidence type="ECO:0000256" key="2">
    <source>
        <dbReference type="ARBA" id="ARBA00022747"/>
    </source>
</evidence>
<dbReference type="AlphaFoldDB" id="I7C6E0"/>
<organism evidence="6 7">
    <name type="scientific">Mycoplasma haematolamae (strain Purdue)</name>
    <dbReference type="NCBI Taxonomy" id="1212765"/>
    <lineage>
        <taxon>Bacteria</taxon>
        <taxon>Bacillati</taxon>
        <taxon>Mycoplasmatota</taxon>
        <taxon>Mollicutes</taxon>
        <taxon>Mycoplasmataceae</taxon>
        <taxon>Mycoplasma</taxon>
    </lineage>
</organism>
<comment type="similarity">
    <text evidence="1">Belongs to the type-I restriction system S methylase family.</text>
</comment>
<reference evidence="7" key="2">
    <citation type="submission" date="2012-07" db="EMBL/GenBank/DDBJ databases">
        <title>Complete genome sequence of 'Candidatus Mycoplasma haemolamae'.</title>
        <authorList>
            <person name="Guimaraes A.M.S."/>
            <person name="Toth B."/>
            <person name="Santos A.P."/>
            <person name="Nascimento N.C."/>
            <person name="Sojka J.E."/>
            <person name="Messick J.B."/>
        </authorList>
    </citation>
    <scope>NUCLEOTIDE SEQUENCE [LARGE SCALE GENOMIC DNA]</scope>
    <source>
        <strain evidence="7">Purdue</strain>
    </source>
</reference>
<dbReference type="PANTHER" id="PTHR43140">
    <property type="entry name" value="TYPE-1 RESTRICTION ENZYME ECOKI SPECIFICITY PROTEIN"/>
    <property type="match status" value="1"/>
</dbReference>
<dbReference type="Gene3D" id="3.90.220.20">
    <property type="entry name" value="DNA methylase specificity domains"/>
    <property type="match status" value="1"/>
</dbReference>
<feature type="domain" description="Type I restriction modification DNA specificity" evidence="5">
    <location>
        <begin position="10"/>
        <end position="157"/>
    </location>
</feature>